<keyword evidence="4 9" id="KW-1015">Disulfide bond</keyword>
<evidence type="ECO:0000313" key="12">
    <source>
        <dbReference type="Proteomes" id="UP000236569"/>
    </source>
</evidence>
<keyword evidence="5 9" id="KW-0676">Redox-active center</keyword>
<dbReference type="Proteomes" id="UP000236569">
    <property type="component" value="Unassembled WGS sequence"/>
</dbReference>
<name>A0A2I9D0V6_9DEIO</name>
<dbReference type="InterPro" id="IPR005746">
    <property type="entry name" value="Thioredoxin"/>
</dbReference>
<dbReference type="PROSITE" id="PS51352">
    <property type="entry name" value="THIOREDOXIN_2"/>
    <property type="match status" value="1"/>
</dbReference>
<reference evidence="12" key="1">
    <citation type="submission" date="2018-01" db="EMBL/GenBank/DDBJ databases">
        <title>Draft Genome Sequence of the Radioresistant Bacterium Deinococcus aerius TR0125, Isolated from the Higher Atmosphere above Japan.</title>
        <authorList>
            <person name="Satoh K."/>
            <person name="Arai H."/>
            <person name="Sanzen T."/>
            <person name="Kawaguchi Y."/>
            <person name="Hayashi H."/>
            <person name="Yokobori S."/>
            <person name="Yamagishi A."/>
            <person name="Oono Y."/>
            <person name="Narumi I."/>
        </authorList>
    </citation>
    <scope>NUCLEOTIDE SEQUENCE [LARGE SCALE GENOMIC DNA]</scope>
    <source>
        <strain evidence="12">TR0125</strain>
    </source>
</reference>
<dbReference type="AlphaFoldDB" id="A0A2I9D0V6"/>
<feature type="active site" description="Nucleophile" evidence="8">
    <location>
        <position position="32"/>
    </location>
</feature>
<protein>
    <recommendedName>
        <fullName evidence="6 7">Thioredoxin</fullName>
    </recommendedName>
</protein>
<dbReference type="PANTHER" id="PTHR45663:SF11">
    <property type="entry name" value="GEO12009P1"/>
    <property type="match status" value="1"/>
</dbReference>
<dbReference type="GO" id="GO:0015035">
    <property type="term" value="F:protein-disulfide reductase activity"/>
    <property type="evidence" value="ECO:0007669"/>
    <property type="project" value="UniProtKB-UniRule"/>
</dbReference>
<dbReference type="FunFam" id="3.40.30.10:FF:000001">
    <property type="entry name" value="Thioredoxin"/>
    <property type="match status" value="1"/>
</dbReference>
<evidence type="ECO:0000256" key="8">
    <source>
        <dbReference type="PIRSR" id="PIRSR000077-1"/>
    </source>
</evidence>
<dbReference type="GO" id="GO:0005829">
    <property type="term" value="C:cytosol"/>
    <property type="evidence" value="ECO:0007669"/>
    <property type="project" value="TreeGrafter"/>
</dbReference>
<dbReference type="InterPro" id="IPR017937">
    <property type="entry name" value="Thioredoxin_CS"/>
</dbReference>
<dbReference type="PRINTS" id="PR00421">
    <property type="entry name" value="THIOREDOXIN"/>
</dbReference>
<proteinExistence type="inferred from homology"/>
<accession>A0A2I9D0V6</accession>
<comment type="caution">
    <text evidence="11">The sequence shown here is derived from an EMBL/GenBank/DDBJ whole genome shotgun (WGS) entry which is preliminary data.</text>
</comment>
<organism evidence="11 12">
    <name type="scientific">Deinococcus aerius</name>
    <dbReference type="NCBI Taxonomy" id="200253"/>
    <lineage>
        <taxon>Bacteria</taxon>
        <taxon>Thermotogati</taxon>
        <taxon>Deinococcota</taxon>
        <taxon>Deinococci</taxon>
        <taxon>Deinococcales</taxon>
        <taxon>Deinococcaceae</taxon>
        <taxon>Deinococcus</taxon>
    </lineage>
</organism>
<dbReference type="OrthoDB" id="9790390at2"/>
<evidence type="ECO:0000256" key="9">
    <source>
        <dbReference type="PIRSR" id="PIRSR000077-4"/>
    </source>
</evidence>
<feature type="disulfide bond" description="Redox-active" evidence="9">
    <location>
        <begin position="29"/>
        <end position="32"/>
    </location>
</feature>
<dbReference type="CDD" id="cd02947">
    <property type="entry name" value="TRX_family"/>
    <property type="match status" value="1"/>
</dbReference>
<evidence type="ECO:0000259" key="10">
    <source>
        <dbReference type="PROSITE" id="PS51352"/>
    </source>
</evidence>
<keyword evidence="2" id="KW-0813">Transport</keyword>
<sequence>MKPIELTDSNFQSETAQGLTLVDFWAPWCGPCRIIAPVIEELAGQYEGRVKVAKLNVDDNPTVSGQFRVMSIPTMILFKDGQPVEGMVGAQPKRAFEALLDKYAPTPAAAN</sequence>
<dbReference type="SUPFAM" id="SSF52833">
    <property type="entry name" value="Thioredoxin-like"/>
    <property type="match status" value="1"/>
</dbReference>
<feature type="site" description="Deprotonates C-terminal active site Cys" evidence="8">
    <location>
        <position position="23"/>
    </location>
</feature>
<evidence type="ECO:0000256" key="1">
    <source>
        <dbReference type="ARBA" id="ARBA00008987"/>
    </source>
</evidence>
<feature type="active site" description="Nucleophile" evidence="8">
    <location>
        <position position="29"/>
    </location>
</feature>
<dbReference type="EMBL" id="BFAG01000026">
    <property type="protein sequence ID" value="GBF08194.1"/>
    <property type="molecule type" value="Genomic_DNA"/>
</dbReference>
<dbReference type="Gene3D" id="3.40.30.10">
    <property type="entry name" value="Glutaredoxin"/>
    <property type="match status" value="1"/>
</dbReference>
<evidence type="ECO:0000256" key="4">
    <source>
        <dbReference type="ARBA" id="ARBA00023157"/>
    </source>
</evidence>
<dbReference type="InterPro" id="IPR013766">
    <property type="entry name" value="Thioredoxin_domain"/>
</dbReference>
<dbReference type="PIRSF" id="PIRSF000077">
    <property type="entry name" value="Thioredoxin"/>
    <property type="match status" value="1"/>
</dbReference>
<dbReference type="InterPro" id="IPR036249">
    <property type="entry name" value="Thioredoxin-like_sf"/>
</dbReference>
<dbReference type="PANTHER" id="PTHR45663">
    <property type="entry name" value="GEO12009P1"/>
    <property type="match status" value="1"/>
</dbReference>
<evidence type="ECO:0000256" key="3">
    <source>
        <dbReference type="ARBA" id="ARBA00022982"/>
    </source>
</evidence>
<comment type="similarity">
    <text evidence="1 7">Belongs to the thioredoxin family.</text>
</comment>
<dbReference type="PROSITE" id="PS00194">
    <property type="entry name" value="THIOREDOXIN_1"/>
    <property type="match status" value="1"/>
</dbReference>
<evidence type="ECO:0000256" key="7">
    <source>
        <dbReference type="PIRNR" id="PIRNR000077"/>
    </source>
</evidence>
<evidence type="ECO:0000256" key="2">
    <source>
        <dbReference type="ARBA" id="ARBA00022448"/>
    </source>
</evidence>
<feature type="domain" description="Thioredoxin" evidence="10">
    <location>
        <begin position="1"/>
        <end position="105"/>
    </location>
</feature>
<dbReference type="NCBIfam" id="TIGR01068">
    <property type="entry name" value="thioredoxin"/>
    <property type="match status" value="1"/>
</dbReference>
<feature type="site" description="Contributes to redox potential value" evidence="8">
    <location>
        <position position="30"/>
    </location>
</feature>
<evidence type="ECO:0000313" key="11">
    <source>
        <dbReference type="EMBL" id="GBF08194.1"/>
    </source>
</evidence>
<keyword evidence="3" id="KW-0249">Electron transport</keyword>
<evidence type="ECO:0000256" key="6">
    <source>
        <dbReference type="NCBIfam" id="TIGR01068"/>
    </source>
</evidence>
<feature type="site" description="Contributes to redox potential value" evidence="8">
    <location>
        <position position="31"/>
    </location>
</feature>
<gene>
    <name evidence="11" type="ORF">DAERI_260006</name>
</gene>
<keyword evidence="12" id="KW-1185">Reference proteome</keyword>
<dbReference type="RefSeq" id="WP_103131467.1">
    <property type="nucleotide sequence ID" value="NZ_BFAG01000026.1"/>
</dbReference>
<evidence type="ECO:0000256" key="5">
    <source>
        <dbReference type="ARBA" id="ARBA00023284"/>
    </source>
</evidence>
<dbReference type="Pfam" id="PF00085">
    <property type="entry name" value="Thioredoxin"/>
    <property type="match status" value="1"/>
</dbReference>
<dbReference type="GO" id="GO:0045454">
    <property type="term" value="P:cell redox homeostasis"/>
    <property type="evidence" value="ECO:0007669"/>
    <property type="project" value="TreeGrafter"/>
</dbReference>